<dbReference type="Pfam" id="PF20085">
    <property type="entry name" value="TGL"/>
    <property type="match status" value="1"/>
</dbReference>
<evidence type="ECO:0000313" key="4">
    <source>
        <dbReference type="Proteomes" id="UP000095743"/>
    </source>
</evidence>
<evidence type="ECO:0000256" key="2">
    <source>
        <dbReference type="ARBA" id="ARBA00022969"/>
    </source>
</evidence>
<protein>
    <submittedName>
        <fullName evidence="3">Protein-glutamine gamma-glutamyltransferase</fullName>
    </submittedName>
</protein>
<dbReference type="OrthoDB" id="1845399at2"/>
<keyword evidence="1 3" id="KW-0808">Transferase</keyword>
<dbReference type="NCBIfam" id="NF002869">
    <property type="entry name" value="PRK03187.1"/>
    <property type="match status" value="1"/>
</dbReference>
<dbReference type="STRING" id="1424294.Gferi_05440"/>
<keyword evidence="4" id="KW-1185">Reference proteome</keyword>
<gene>
    <name evidence="3" type="ORF">Gferi_05440</name>
</gene>
<keyword evidence="2" id="KW-0749">Sporulation</keyword>
<dbReference type="InterPro" id="IPR020916">
    <property type="entry name" value="Gln_gamma-glutamylTfrase_bac"/>
</dbReference>
<evidence type="ECO:0000313" key="3">
    <source>
        <dbReference type="EMBL" id="AOT69050.1"/>
    </source>
</evidence>
<evidence type="ECO:0000256" key="1">
    <source>
        <dbReference type="ARBA" id="ARBA00022679"/>
    </source>
</evidence>
<accession>A0A1D8GDQ5</accession>
<dbReference type="KEGG" id="gfe:Gferi_05440"/>
<dbReference type="AlphaFoldDB" id="A0A1D8GDQ5"/>
<dbReference type="GO" id="GO:0030435">
    <property type="term" value="P:sporulation resulting in formation of a cellular spore"/>
    <property type="evidence" value="ECO:0007669"/>
    <property type="project" value="UniProtKB-KW"/>
</dbReference>
<dbReference type="Proteomes" id="UP000095743">
    <property type="component" value="Chromosome"/>
</dbReference>
<name>A0A1D8GDQ5_9FIRM</name>
<dbReference type="RefSeq" id="WP_069974616.1">
    <property type="nucleotide sequence ID" value="NZ_CP017269.1"/>
</dbReference>
<organism evidence="3 4">
    <name type="scientific">Geosporobacter ferrireducens</name>
    <dbReference type="NCBI Taxonomy" id="1424294"/>
    <lineage>
        <taxon>Bacteria</taxon>
        <taxon>Bacillati</taxon>
        <taxon>Bacillota</taxon>
        <taxon>Clostridia</taxon>
        <taxon>Peptostreptococcales</taxon>
        <taxon>Thermotaleaceae</taxon>
        <taxon>Geosporobacter</taxon>
    </lineage>
</organism>
<dbReference type="EMBL" id="CP017269">
    <property type="protein sequence ID" value="AOT69050.1"/>
    <property type="molecule type" value="Genomic_DNA"/>
</dbReference>
<proteinExistence type="inferred from homology"/>
<sequence>MTIYAGNTTLPNDFVNQYPTNSVERKVIEILSSSNQVYRYQSLDHFKFELELRANVVSASRELFYSGLSFRTFRRSVCNPAYWNRDEDGGFSTKEGVPPSEAIRDIFRNGSRYGTECATAIVIVYFKAVLNVFPDEIFNRLFPRINLMNWQNLDNNLGISYFRNPIDYLPGDCRYVRNPDVNPSTPEWQGENAIDLGNGFYYGHGIGIKTIDGIIAALNQNRRPGATESAYLMNSVNRLDFVRLASLYNRFVSV</sequence>
<dbReference type="GO" id="GO:0003810">
    <property type="term" value="F:protein-glutamine gamma-glutamyltransferase activity"/>
    <property type="evidence" value="ECO:0007669"/>
    <property type="project" value="InterPro"/>
</dbReference>
<reference evidence="3 4" key="1">
    <citation type="submission" date="2016-09" db="EMBL/GenBank/DDBJ databases">
        <title>Genomic analysis reveals versatility of anaerobic energy metabolism of Geosporobacter ferrireducens IRF9 of phylum Firmicutes.</title>
        <authorList>
            <person name="Kim S.-J."/>
        </authorList>
    </citation>
    <scope>NUCLEOTIDE SEQUENCE [LARGE SCALE GENOMIC DNA]</scope>
    <source>
        <strain evidence="3 4">IRF9</strain>
    </source>
</reference>
<dbReference type="HAMAP" id="MF_00727">
    <property type="entry name" value="Tgl"/>
    <property type="match status" value="1"/>
</dbReference>